<feature type="transmembrane region" description="Helical" evidence="1">
    <location>
        <begin position="202"/>
        <end position="221"/>
    </location>
</feature>
<feature type="transmembrane region" description="Helical" evidence="1">
    <location>
        <begin position="150"/>
        <end position="170"/>
    </location>
</feature>
<gene>
    <name evidence="2" type="ORF">SAMN05192573_13217</name>
</gene>
<dbReference type="EMBL" id="FNCG01000032">
    <property type="protein sequence ID" value="SDI77251.1"/>
    <property type="molecule type" value="Genomic_DNA"/>
</dbReference>
<proteinExistence type="predicted"/>
<keyword evidence="1" id="KW-0472">Membrane</keyword>
<dbReference type="STRING" id="551996.SAMN05192573_13217"/>
<dbReference type="AlphaFoldDB" id="A0A1G8NAF2"/>
<feature type="transmembrane region" description="Helical" evidence="1">
    <location>
        <begin position="76"/>
        <end position="96"/>
    </location>
</feature>
<feature type="transmembrane region" description="Helical" evidence="1">
    <location>
        <begin position="116"/>
        <end position="138"/>
    </location>
</feature>
<name>A0A1G8NAF2_9SPHI</name>
<keyword evidence="1" id="KW-0812">Transmembrane</keyword>
<dbReference type="Proteomes" id="UP000199705">
    <property type="component" value="Unassembled WGS sequence"/>
</dbReference>
<evidence type="ECO:0000256" key="1">
    <source>
        <dbReference type="SAM" id="Phobius"/>
    </source>
</evidence>
<feature type="transmembrane region" description="Helical" evidence="1">
    <location>
        <begin position="15"/>
        <end position="32"/>
    </location>
</feature>
<evidence type="ECO:0000313" key="3">
    <source>
        <dbReference type="Proteomes" id="UP000199705"/>
    </source>
</evidence>
<organism evidence="2 3">
    <name type="scientific">Mucilaginibacter gossypii</name>
    <dbReference type="NCBI Taxonomy" id="551996"/>
    <lineage>
        <taxon>Bacteria</taxon>
        <taxon>Pseudomonadati</taxon>
        <taxon>Bacteroidota</taxon>
        <taxon>Sphingobacteriia</taxon>
        <taxon>Sphingobacteriales</taxon>
        <taxon>Sphingobacteriaceae</taxon>
        <taxon>Mucilaginibacter</taxon>
    </lineage>
</organism>
<sequence length="254" mass="28438">MSDFITVLKFRNEPLYYFGLVCLISSVIFFLLSRISSVQVAGTNAWYKPLKFALSIGSFCWAMGWYTWYLKLPGQVSVYSWVTILLLAFELIYIALQAGRGELSHYNRSSPLYAALYSGMALAATFVTLHTGYIGLLFCTTDIPELPGHYLWAIRIGIFLFVVFAMEGAVMGGRMSHTIGGPDGGRGLPFLNWSRKFGDPRIAHFIGMHALQILPLIAFYVLKNVRWTQFFGVLYGCLALAVLVQALNGKPLFK</sequence>
<feature type="transmembrane region" description="Helical" evidence="1">
    <location>
        <begin position="52"/>
        <end position="70"/>
    </location>
</feature>
<keyword evidence="3" id="KW-1185">Reference proteome</keyword>
<evidence type="ECO:0000313" key="2">
    <source>
        <dbReference type="EMBL" id="SDI77251.1"/>
    </source>
</evidence>
<keyword evidence="1" id="KW-1133">Transmembrane helix</keyword>
<dbReference type="RefSeq" id="WP_091176321.1">
    <property type="nucleotide sequence ID" value="NZ_FNCG01000032.1"/>
</dbReference>
<accession>A0A1G8NAF2</accession>
<protein>
    <submittedName>
        <fullName evidence="2">Uncharacterized protein</fullName>
    </submittedName>
</protein>
<reference evidence="3" key="1">
    <citation type="submission" date="2016-10" db="EMBL/GenBank/DDBJ databases">
        <authorList>
            <person name="Varghese N."/>
            <person name="Submissions S."/>
        </authorList>
    </citation>
    <scope>NUCLEOTIDE SEQUENCE [LARGE SCALE GENOMIC DNA]</scope>
    <source>
        <strain evidence="3">Gh-67</strain>
    </source>
</reference>
<feature type="transmembrane region" description="Helical" evidence="1">
    <location>
        <begin position="227"/>
        <end position="247"/>
    </location>
</feature>